<dbReference type="HOGENOM" id="CLU_2220479_0_0_5"/>
<feature type="region of interest" description="Disordered" evidence="1">
    <location>
        <begin position="84"/>
        <end position="106"/>
    </location>
</feature>
<accession>C4WPF2</accession>
<feature type="region of interest" description="Disordered" evidence="1">
    <location>
        <begin position="1"/>
        <end position="21"/>
    </location>
</feature>
<dbReference type="Proteomes" id="UP000004386">
    <property type="component" value="Unassembled WGS sequence"/>
</dbReference>
<comment type="caution">
    <text evidence="2">The sequence shown here is derived from an EMBL/GenBank/DDBJ whole genome shotgun (WGS) entry which is preliminary data.</text>
</comment>
<gene>
    <name evidence="2" type="ORF">OINT_2000535</name>
</gene>
<dbReference type="AlphaFoldDB" id="C4WPF2"/>
<protein>
    <submittedName>
        <fullName evidence="2">Uncharacterized protein</fullName>
    </submittedName>
</protein>
<proteinExistence type="predicted"/>
<evidence type="ECO:0000313" key="3">
    <source>
        <dbReference type="Proteomes" id="UP000004386"/>
    </source>
</evidence>
<reference evidence="2 3" key="1">
    <citation type="submission" date="2009-05" db="EMBL/GenBank/DDBJ databases">
        <authorList>
            <person name="Setubal J.C."/>
            <person name="Boyle S."/>
            <person name="Crasta O.R."/>
            <person name="Gillespie J.J."/>
            <person name="Kenyon R.W."/>
            <person name="Lu J."/>
            <person name="Mane S."/>
            <person name="Nagrani S."/>
            <person name="Shallom J.M."/>
            <person name="Shallom S."/>
            <person name="Shukla M."/>
            <person name="Snyder E.E."/>
            <person name="Sobral B.W."/>
            <person name="Wattam A.R."/>
            <person name="Will R."/>
            <person name="Williams K."/>
            <person name="Yoo H."/>
            <person name="Munk C."/>
            <person name="Tapia R."/>
            <person name="Green L."/>
            <person name="Rogers Y."/>
            <person name="Detter J.C."/>
            <person name="Bruce D."/>
            <person name="Brettin T.S."/>
            <person name="Tsolis R."/>
        </authorList>
    </citation>
    <scope>NUCLEOTIDE SEQUENCE [LARGE SCALE GENOMIC DNA]</scope>
    <source>
        <strain evidence="2 3">LMG 3301</strain>
    </source>
</reference>
<dbReference type="EMBL" id="ACQA01000002">
    <property type="protein sequence ID" value="EEQ93384.1"/>
    <property type="molecule type" value="Genomic_DNA"/>
</dbReference>
<sequence>MKQNDEKQWRPKRIARKLEEGTTAMGRRAYEKLARICASLNTSEQELAHSLGISRVALKAIDRTDAPLYLRLALAALVSEMDPDEVLNPKRGNSEMERPLHLLSAG</sequence>
<organism evidence="2 3">
    <name type="scientific">Brucella intermedia LMG 3301</name>
    <dbReference type="NCBI Taxonomy" id="641118"/>
    <lineage>
        <taxon>Bacteria</taxon>
        <taxon>Pseudomonadati</taxon>
        <taxon>Pseudomonadota</taxon>
        <taxon>Alphaproteobacteria</taxon>
        <taxon>Hyphomicrobiales</taxon>
        <taxon>Brucellaceae</taxon>
        <taxon>Brucella/Ochrobactrum group</taxon>
        <taxon>Brucella</taxon>
    </lineage>
</organism>
<evidence type="ECO:0000256" key="1">
    <source>
        <dbReference type="SAM" id="MobiDB-lite"/>
    </source>
</evidence>
<evidence type="ECO:0000313" key="2">
    <source>
        <dbReference type="EMBL" id="EEQ93384.1"/>
    </source>
</evidence>
<name>C4WPF2_9HYPH</name>